<dbReference type="AlphaFoldDB" id="A0A124P8C5"/>
<dbReference type="Proteomes" id="UP000062788">
    <property type="component" value="Unassembled WGS sequence"/>
</dbReference>
<evidence type="ECO:0000256" key="1">
    <source>
        <dbReference type="SAM" id="MobiDB-lite"/>
    </source>
</evidence>
<evidence type="ECO:0000313" key="3">
    <source>
        <dbReference type="EMBL" id="KVE24937.1"/>
    </source>
</evidence>
<name>A0A124P8C5_9BURK</name>
<feature type="compositionally biased region" description="Basic and acidic residues" evidence="1">
    <location>
        <begin position="55"/>
        <end position="68"/>
    </location>
</feature>
<evidence type="ECO:0000313" key="4">
    <source>
        <dbReference type="EMBL" id="SMF98296.1"/>
    </source>
</evidence>
<organism evidence="3 5">
    <name type="scientific">Burkholderia singularis</name>
    <dbReference type="NCBI Taxonomy" id="1503053"/>
    <lineage>
        <taxon>Bacteria</taxon>
        <taxon>Pseudomonadati</taxon>
        <taxon>Pseudomonadota</taxon>
        <taxon>Betaproteobacteria</taxon>
        <taxon>Burkholderiales</taxon>
        <taxon>Burkholderiaceae</taxon>
        <taxon>Burkholderia</taxon>
        <taxon>pseudomallei group</taxon>
    </lineage>
</organism>
<dbReference type="Proteomes" id="UP000198460">
    <property type="component" value="Unassembled WGS sequence"/>
</dbReference>
<evidence type="ECO:0000256" key="2">
    <source>
        <dbReference type="SAM" id="SignalP"/>
    </source>
</evidence>
<reference evidence="3 5" key="1">
    <citation type="submission" date="2015-11" db="EMBL/GenBank/DDBJ databases">
        <title>Expanding the genomic diversity of Burkholderia species for the development of highly accurate diagnostics.</title>
        <authorList>
            <person name="Sahl J."/>
            <person name="Keim P."/>
            <person name="Wagner D."/>
        </authorList>
    </citation>
    <scope>NUCLEOTIDE SEQUENCE [LARGE SCALE GENOMIC DNA]</scope>
    <source>
        <strain evidence="3 5">TSV85</strain>
    </source>
</reference>
<dbReference type="EMBL" id="LOWA01000048">
    <property type="protein sequence ID" value="KVE24937.1"/>
    <property type="molecule type" value="Genomic_DNA"/>
</dbReference>
<evidence type="ECO:0000313" key="5">
    <source>
        <dbReference type="Proteomes" id="UP000062788"/>
    </source>
</evidence>
<feature type="region of interest" description="Disordered" evidence="1">
    <location>
        <begin position="55"/>
        <end position="74"/>
    </location>
</feature>
<evidence type="ECO:0008006" key="7">
    <source>
        <dbReference type="Google" id="ProtNLM"/>
    </source>
</evidence>
<dbReference type="EMBL" id="FXAN01000014">
    <property type="protein sequence ID" value="SMF98296.1"/>
    <property type="molecule type" value="Genomic_DNA"/>
</dbReference>
<reference evidence="4 6" key="2">
    <citation type="submission" date="2017-04" db="EMBL/GenBank/DDBJ databases">
        <authorList>
            <person name="Afonso C.L."/>
            <person name="Miller P.J."/>
            <person name="Scott M.A."/>
            <person name="Spackman E."/>
            <person name="Goraichik I."/>
            <person name="Dimitrov K.M."/>
            <person name="Suarez D.L."/>
            <person name="Swayne D.E."/>
        </authorList>
    </citation>
    <scope>NUCLEOTIDE SEQUENCE [LARGE SCALE GENOMIC DNA]</scope>
    <source>
        <strain evidence="4">LMG 28154</strain>
    </source>
</reference>
<proteinExistence type="predicted"/>
<feature type="signal peptide" evidence="2">
    <location>
        <begin position="1"/>
        <end position="22"/>
    </location>
</feature>
<sequence>MLMRDFLVTTLLAACVTAPAYAFDGGVRPIASWSQDAAFADVATIKVGEHLAKPPRTTTERKVMREQTPESTGNAIVTNLKSKFDAAADPNTHLLTKAAASNSGWGWAADHFDAIDEQKKGAVSFDDILRYLNRNAVVPLKGA</sequence>
<protein>
    <recommendedName>
        <fullName evidence="7">EF-hand domain-containing protein</fullName>
    </recommendedName>
</protein>
<dbReference type="RefSeq" id="WP_059519596.1">
    <property type="nucleotide sequence ID" value="NZ_FXAN01000014.1"/>
</dbReference>
<keyword evidence="5" id="KW-1185">Reference proteome</keyword>
<evidence type="ECO:0000313" key="6">
    <source>
        <dbReference type="Proteomes" id="UP000198460"/>
    </source>
</evidence>
<accession>A0A124P8C5</accession>
<keyword evidence="2" id="KW-0732">Signal</keyword>
<feature type="chain" id="PRO_5015049971" description="EF-hand domain-containing protein" evidence="2">
    <location>
        <begin position="23"/>
        <end position="143"/>
    </location>
</feature>
<gene>
    <name evidence="4" type="ORF">BSIN_1588</name>
    <name evidence="3" type="ORF">WS67_19910</name>
</gene>